<reference evidence="11" key="1">
    <citation type="submission" date="2017-09" db="EMBL/GenBank/DDBJ databases">
        <title>Depth-based differentiation of microbial function through sediment-hosted aquifers and enrichment of novel symbionts in the deep terrestrial subsurface.</title>
        <authorList>
            <person name="Probst A.J."/>
            <person name="Ladd B."/>
            <person name="Jarett J.K."/>
            <person name="Geller-Mcgrath D.E."/>
            <person name="Sieber C.M.K."/>
            <person name="Emerson J.B."/>
            <person name="Anantharaman K."/>
            <person name="Thomas B.C."/>
            <person name="Malmstrom R."/>
            <person name="Stieglmeier M."/>
            <person name="Klingl A."/>
            <person name="Woyke T."/>
            <person name="Ryan C.M."/>
            <person name="Banfield J.F."/>
        </authorList>
    </citation>
    <scope>NUCLEOTIDE SEQUENCE [LARGE SCALE GENOMIC DNA]</scope>
</reference>
<comment type="similarity">
    <text evidence="2">Belongs to the methyltransferase superfamily. L-isoaspartyl/D-aspartyl protein methyltransferase family.</text>
</comment>
<dbReference type="NCBIfam" id="TIGR00080">
    <property type="entry name" value="pimt"/>
    <property type="match status" value="1"/>
</dbReference>
<name>A0A2M8AEM8_9BACT</name>
<dbReference type="SUPFAM" id="SSF53335">
    <property type="entry name" value="S-adenosyl-L-methionine-dependent methyltransferases"/>
    <property type="match status" value="1"/>
</dbReference>
<dbReference type="EMBL" id="PFUO01000123">
    <property type="protein sequence ID" value="PJB16043.1"/>
    <property type="molecule type" value="Genomic_DNA"/>
</dbReference>
<keyword evidence="7 10" id="KW-0808">Transferase</keyword>
<evidence type="ECO:0000256" key="6">
    <source>
        <dbReference type="ARBA" id="ARBA00022603"/>
    </source>
</evidence>
<dbReference type="GO" id="GO:0005737">
    <property type="term" value="C:cytoplasm"/>
    <property type="evidence" value="ECO:0007669"/>
    <property type="project" value="UniProtKB-SubCell"/>
</dbReference>
<evidence type="ECO:0000256" key="1">
    <source>
        <dbReference type="ARBA" id="ARBA00004496"/>
    </source>
</evidence>
<dbReference type="CDD" id="cd02440">
    <property type="entry name" value="AdoMet_MTases"/>
    <property type="match status" value="1"/>
</dbReference>
<evidence type="ECO:0000256" key="2">
    <source>
        <dbReference type="ARBA" id="ARBA00005369"/>
    </source>
</evidence>
<evidence type="ECO:0000313" key="11">
    <source>
        <dbReference type="Proteomes" id="UP000230611"/>
    </source>
</evidence>
<dbReference type="InterPro" id="IPR029063">
    <property type="entry name" value="SAM-dependent_MTases_sf"/>
</dbReference>
<proteinExistence type="inferred from homology"/>
<evidence type="ECO:0000256" key="3">
    <source>
        <dbReference type="ARBA" id="ARBA00011890"/>
    </source>
</evidence>
<gene>
    <name evidence="10" type="primary">pcm</name>
    <name evidence="10" type="ORF">CO116_02705</name>
</gene>
<keyword evidence="6 10" id="KW-0489">Methyltransferase</keyword>
<keyword evidence="8" id="KW-0949">S-adenosyl-L-methionine</keyword>
<evidence type="ECO:0000256" key="4">
    <source>
        <dbReference type="ARBA" id="ARBA00013346"/>
    </source>
</evidence>
<comment type="subcellular location">
    <subcellularLocation>
        <location evidence="1">Cytoplasm</location>
    </subcellularLocation>
</comment>
<dbReference type="Proteomes" id="UP000230611">
    <property type="component" value="Unassembled WGS sequence"/>
</dbReference>
<evidence type="ECO:0000313" key="10">
    <source>
        <dbReference type="EMBL" id="PJB16043.1"/>
    </source>
</evidence>
<dbReference type="EC" id="2.1.1.77" evidence="3 9"/>
<organism evidence="10 11">
    <name type="scientific">Candidatus Falkowbacteria bacterium CG_4_9_14_3_um_filter_38_19</name>
    <dbReference type="NCBI Taxonomy" id="1974559"/>
    <lineage>
        <taxon>Bacteria</taxon>
        <taxon>Candidatus Falkowiibacteriota</taxon>
    </lineage>
</organism>
<dbReference type="PANTHER" id="PTHR11579">
    <property type="entry name" value="PROTEIN-L-ISOASPARTATE O-METHYLTRANSFERASE"/>
    <property type="match status" value="1"/>
</dbReference>
<accession>A0A2M8AEM8</accession>
<dbReference type="InterPro" id="IPR000682">
    <property type="entry name" value="PCMT"/>
</dbReference>
<dbReference type="GO" id="GO:0030091">
    <property type="term" value="P:protein repair"/>
    <property type="evidence" value="ECO:0007669"/>
    <property type="project" value="UniProtKB-UniRule"/>
</dbReference>
<dbReference type="Pfam" id="PF01135">
    <property type="entry name" value="PCMT"/>
    <property type="match status" value="1"/>
</dbReference>
<dbReference type="Gene3D" id="3.40.50.150">
    <property type="entry name" value="Vaccinia Virus protein VP39"/>
    <property type="match status" value="1"/>
</dbReference>
<evidence type="ECO:0000256" key="7">
    <source>
        <dbReference type="ARBA" id="ARBA00022679"/>
    </source>
</evidence>
<dbReference type="GO" id="GO:0032259">
    <property type="term" value="P:methylation"/>
    <property type="evidence" value="ECO:0007669"/>
    <property type="project" value="UniProtKB-KW"/>
</dbReference>
<evidence type="ECO:0000256" key="8">
    <source>
        <dbReference type="ARBA" id="ARBA00022691"/>
    </source>
</evidence>
<comment type="caution">
    <text evidence="10">The sequence shown here is derived from an EMBL/GenBank/DDBJ whole genome shotgun (WGS) entry which is preliminary data.</text>
</comment>
<sequence length="209" mass="22942">MALIDNLIKEGYLKTPKIIEAFKKVKRQDFVRSEDKELAELNEPLPIGYGQTISQPLTVAFMLELLTPQDRETILDVGSGSGWTVALLASIVGNQGKVYGLEKIKALADFAASNVGKYNFLRKGIVQIFCTDGYLGLPQAAPFDKIIVAAAAEEIPNKLLEQLKIGGKLVIPVGNPYESQTIEMIAKIGPNKYNKKSYPGFIFVPLVKE</sequence>
<dbReference type="GO" id="GO:0004719">
    <property type="term" value="F:protein-L-isoaspartate (D-aspartate) O-methyltransferase activity"/>
    <property type="evidence" value="ECO:0007669"/>
    <property type="project" value="UniProtKB-UniRule"/>
</dbReference>
<dbReference type="PANTHER" id="PTHR11579:SF0">
    <property type="entry name" value="PROTEIN-L-ISOASPARTATE(D-ASPARTATE) O-METHYLTRANSFERASE"/>
    <property type="match status" value="1"/>
</dbReference>
<keyword evidence="5" id="KW-0963">Cytoplasm</keyword>
<protein>
    <recommendedName>
        <fullName evidence="4 9">Protein-L-isoaspartate O-methyltransferase</fullName>
        <ecNumber evidence="3 9">2.1.1.77</ecNumber>
    </recommendedName>
</protein>
<evidence type="ECO:0000256" key="5">
    <source>
        <dbReference type="ARBA" id="ARBA00022490"/>
    </source>
</evidence>
<dbReference type="AlphaFoldDB" id="A0A2M8AEM8"/>
<evidence type="ECO:0000256" key="9">
    <source>
        <dbReference type="NCBIfam" id="TIGR00080"/>
    </source>
</evidence>